<dbReference type="AlphaFoldDB" id="A0A1M6EX68"/>
<dbReference type="OrthoDB" id="1953829at2"/>
<dbReference type="STRING" id="1121919.SAMN02745975_00864"/>
<accession>A0A1M6EX68</accession>
<dbReference type="EMBL" id="FQZV01000009">
    <property type="protein sequence ID" value="SHI90074.1"/>
    <property type="molecule type" value="Genomic_DNA"/>
</dbReference>
<dbReference type="Proteomes" id="UP000184536">
    <property type="component" value="Unassembled WGS sequence"/>
</dbReference>
<reference evidence="2" key="1">
    <citation type="submission" date="2016-11" db="EMBL/GenBank/DDBJ databases">
        <authorList>
            <person name="Varghese N."/>
            <person name="Submissions S."/>
        </authorList>
    </citation>
    <scope>NUCLEOTIDE SEQUENCE [LARGE SCALE GENOMIC DNA]</scope>
    <source>
        <strain evidence="2">DSM 17957</strain>
    </source>
</reference>
<gene>
    <name evidence="1" type="ORF">SAMN02745975_00864</name>
</gene>
<dbReference type="RefSeq" id="WP_110940135.1">
    <property type="nucleotide sequence ID" value="NZ_FQZV01000009.1"/>
</dbReference>
<sequence length="114" mass="13231">MKHEIDSEKHYHNLTKTIEGTAWILCDAIHTMAEKGIVPNDQTDNDLTSRLAQRLAEIFEVISECEEPEIIDFAADKMLETAGNQQEQLLQYLARYMGDNPLYKRIYENYHDKG</sequence>
<name>A0A1M6EX68_9FIRM</name>
<protein>
    <submittedName>
        <fullName evidence="1">Uncharacterized protein</fullName>
    </submittedName>
</protein>
<keyword evidence="2" id="KW-1185">Reference proteome</keyword>
<evidence type="ECO:0000313" key="1">
    <source>
        <dbReference type="EMBL" id="SHI90074.1"/>
    </source>
</evidence>
<organism evidence="1 2">
    <name type="scientific">Geosporobacter subterraneus DSM 17957</name>
    <dbReference type="NCBI Taxonomy" id="1121919"/>
    <lineage>
        <taxon>Bacteria</taxon>
        <taxon>Bacillati</taxon>
        <taxon>Bacillota</taxon>
        <taxon>Clostridia</taxon>
        <taxon>Peptostreptococcales</taxon>
        <taxon>Thermotaleaceae</taxon>
        <taxon>Geosporobacter</taxon>
    </lineage>
</organism>
<evidence type="ECO:0000313" key="2">
    <source>
        <dbReference type="Proteomes" id="UP000184536"/>
    </source>
</evidence>
<proteinExistence type="predicted"/>